<accession>A0A2W2AL57</accession>
<dbReference type="PROSITE" id="PS51257">
    <property type="entry name" value="PROKAR_LIPOPROTEIN"/>
    <property type="match status" value="1"/>
</dbReference>
<name>A0A2W2AL57_9BACT</name>
<organism evidence="1 2">
    <name type="scientific">Taibaiella soli</name>
    <dbReference type="NCBI Taxonomy" id="1649169"/>
    <lineage>
        <taxon>Bacteria</taxon>
        <taxon>Pseudomonadati</taxon>
        <taxon>Bacteroidota</taxon>
        <taxon>Chitinophagia</taxon>
        <taxon>Chitinophagales</taxon>
        <taxon>Chitinophagaceae</taxon>
        <taxon>Taibaiella</taxon>
    </lineage>
</organism>
<dbReference type="Pfam" id="PF25594">
    <property type="entry name" value="GldB_lipo"/>
    <property type="match status" value="1"/>
</dbReference>
<evidence type="ECO:0000313" key="1">
    <source>
        <dbReference type="EMBL" id="PZF74312.1"/>
    </source>
</evidence>
<reference evidence="1 2" key="1">
    <citation type="submission" date="2018-06" db="EMBL/GenBank/DDBJ databases">
        <title>Mucibacter soli gen. nov., sp. nov., a new member of the family Chitinophagaceae producing mucin.</title>
        <authorList>
            <person name="Kim M.-K."/>
            <person name="Park S."/>
            <person name="Kim T.-S."/>
            <person name="Joung Y."/>
            <person name="Han J.-H."/>
            <person name="Kim S.B."/>
        </authorList>
    </citation>
    <scope>NUCLEOTIDE SEQUENCE [LARGE SCALE GENOMIC DNA]</scope>
    <source>
        <strain evidence="1 2">R1-15</strain>
    </source>
</reference>
<dbReference type="RefSeq" id="WP_110997728.1">
    <property type="nucleotide sequence ID" value="NZ_QKTW01000006.1"/>
</dbReference>
<evidence type="ECO:0000313" key="2">
    <source>
        <dbReference type="Proteomes" id="UP000248745"/>
    </source>
</evidence>
<sequence length="348" mass="39719">MAVKRLKQYITTGLLGIATIFAACNGGKKAPDVSNIKVDLNTRRLDRDLQQLDTNNLAAGLKGLDAKYPDFLNFYLDTLMGFSIRGNYTDTNGGISDGLKTFLTYKDYRGLFDTVNKHFPDTKVIDGDLTNSFKYMKHYYPAFKIPKVVYFTSGLNNWSAITYNDVVGIGLDMYLGPKYPYYASVGIPAYVTQHLLPQYVAVNVMSAIYYNDHPFVMEGKNLLDLMIQRGKQQYFLERVMPFADDTLRFGYTGKQMEWCNKSEADVYNFFLTQNLMYETNWQKIVRYVNDGPNSTGMPSESPGNIGTWLGYKIVSAYMEQHPDLTMDKMLAQKDDAQKILQESKYKPK</sequence>
<comment type="caution">
    <text evidence="1">The sequence shown here is derived from an EMBL/GenBank/DDBJ whole genome shotgun (WGS) entry which is preliminary data.</text>
</comment>
<evidence type="ECO:0008006" key="3">
    <source>
        <dbReference type="Google" id="ProtNLM"/>
    </source>
</evidence>
<dbReference type="OrthoDB" id="976022at2"/>
<protein>
    <recommendedName>
        <fullName evidence="3">Gliding motility protein</fullName>
    </recommendedName>
</protein>
<dbReference type="AlphaFoldDB" id="A0A2W2AL57"/>
<gene>
    <name evidence="1" type="ORF">DN068_04705</name>
</gene>
<dbReference type="InterPro" id="IPR019853">
    <property type="entry name" value="GldB-like"/>
</dbReference>
<dbReference type="Proteomes" id="UP000248745">
    <property type="component" value="Unassembled WGS sequence"/>
</dbReference>
<dbReference type="EMBL" id="QKTW01000006">
    <property type="protein sequence ID" value="PZF74312.1"/>
    <property type="molecule type" value="Genomic_DNA"/>
</dbReference>
<keyword evidence="2" id="KW-1185">Reference proteome</keyword>
<proteinExistence type="predicted"/>